<feature type="repeat" description="PPR" evidence="4">
    <location>
        <begin position="618"/>
        <end position="652"/>
    </location>
</feature>
<evidence type="ECO:0000313" key="8">
    <source>
        <dbReference type="Proteomes" id="UP001341281"/>
    </source>
</evidence>
<dbReference type="PROSITE" id="PS51375">
    <property type="entry name" value="PPR"/>
    <property type="match status" value="12"/>
</dbReference>
<gene>
    <name evidence="7" type="ORF">U9M48_025777</name>
</gene>
<evidence type="ECO:0000256" key="4">
    <source>
        <dbReference type="PROSITE-ProRule" id="PRU00708"/>
    </source>
</evidence>
<dbReference type="InterPro" id="IPR011990">
    <property type="entry name" value="TPR-like_helical_dom_sf"/>
</dbReference>
<keyword evidence="8" id="KW-1185">Reference proteome</keyword>
<keyword evidence="6" id="KW-0812">Transmembrane</keyword>
<feature type="transmembrane region" description="Helical" evidence="6">
    <location>
        <begin position="830"/>
        <end position="851"/>
    </location>
</feature>
<reference evidence="7 8" key="1">
    <citation type="submission" date="2024-02" db="EMBL/GenBank/DDBJ databases">
        <title>High-quality chromosome-scale genome assembly of Pensacola bahiagrass (Paspalum notatum Flugge var. saurae).</title>
        <authorList>
            <person name="Vega J.M."/>
            <person name="Podio M."/>
            <person name="Orjuela J."/>
            <person name="Siena L.A."/>
            <person name="Pessino S.C."/>
            <person name="Combes M.C."/>
            <person name="Mariac C."/>
            <person name="Albertini E."/>
            <person name="Pupilli F."/>
            <person name="Ortiz J.P.A."/>
            <person name="Leblanc O."/>
        </authorList>
    </citation>
    <scope>NUCLEOTIDE SEQUENCE [LARGE SCALE GENOMIC DNA]</scope>
    <source>
        <strain evidence="7">R1</strain>
        <tissue evidence="7">Leaf</tissue>
    </source>
</reference>
<keyword evidence="3" id="KW-0809">Transit peptide</keyword>
<organism evidence="7 8">
    <name type="scientific">Paspalum notatum var. saurae</name>
    <dbReference type="NCBI Taxonomy" id="547442"/>
    <lineage>
        <taxon>Eukaryota</taxon>
        <taxon>Viridiplantae</taxon>
        <taxon>Streptophyta</taxon>
        <taxon>Embryophyta</taxon>
        <taxon>Tracheophyta</taxon>
        <taxon>Spermatophyta</taxon>
        <taxon>Magnoliopsida</taxon>
        <taxon>Liliopsida</taxon>
        <taxon>Poales</taxon>
        <taxon>Poaceae</taxon>
        <taxon>PACMAD clade</taxon>
        <taxon>Panicoideae</taxon>
        <taxon>Andropogonodae</taxon>
        <taxon>Paspaleae</taxon>
        <taxon>Paspalinae</taxon>
        <taxon>Paspalum</taxon>
    </lineage>
</organism>
<keyword evidence="6" id="KW-1133">Transmembrane helix</keyword>
<feature type="repeat" description="PPR" evidence="4">
    <location>
        <begin position="420"/>
        <end position="454"/>
    </location>
</feature>
<evidence type="ECO:0000256" key="2">
    <source>
        <dbReference type="ARBA" id="ARBA00022737"/>
    </source>
</evidence>
<feature type="repeat" description="PPR" evidence="4">
    <location>
        <begin position="241"/>
        <end position="271"/>
    </location>
</feature>
<dbReference type="AlphaFoldDB" id="A0AAQ3TQL8"/>
<keyword evidence="2" id="KW-0677">Repeat</keyword>
<dbReference type="Pfam" id="PF12854">
    <property type="entry name" value="PPR_1"/>
    <property type="match status" value="3"/>
</dbReference>
<sequence>MSSSPSAANLLALLRRNAASPAVALRLFLHLSSAASPAPPRSTSFLARLLAAQPAADALLPRLLRHVLSFPDPSPHLLAFLSCSGTLPLCLALPAFRSLRALASDRPPPTPVYNRLILAALRESRLDLVEALYKDLLVAGAEPDVFTRNLLLQALCDAGRMELAQRVFDAMPIRNEFSFGILARGYCRAGRSIDSLKVLDGMPSLNLVVCNTVVAGFCKEGRVEEAEMLVERMRAQGLAPNVVTFNARISALCKAGQVMEAYRIFKDMQEDWQHGLPRPDQVTFDVMLSGFCVAGFIDEARVLVDIMRCGGFLRRVESYNRWLSGLVRNGKVGEAQELLREMAHEGIQPNIYTHNIIVSGLCKEHKAFDVRRVEDFIRSGVMTPDVVTYTSLLHAYCSKGNIAAANRILDEMALKGCAPNSFTYNVLLQSLWRSGRTTEAEQLLERMSEKGYNLDTTSCNIIIDGLCKNSRLDVAMGIVDGMWKEGSAALGRLGNSFLSVVSDSSSSQRCLPDRITYSILISALCKEGRFDEAKKKLLEMIVRDISPDSVIYDTFIHGYCKHGKTSLAIKVLRDMEKKGCNPSTSTYNLLIQGFEKQHKSDEIIKLISEMKEKGISPNVMTYNSLIKSFCERGLVKRAMPLLDEMLQNELVPNITSFGLLIKAFCKITDFPSAQMVFDAALRTCGQKGVLYCLMCTELSTYGRWIEAKNILEIALEMRVSIQSFPYKQIISGLCEIGEVDHAHNILKLLIAKGHMFDPAAFMPVIEALGDRGKKQDVDMLSEKMMQMADRNDGRGTVSGKTTPGSRKHEHDRNGESDWRTLLHRYRHEQLYFAVFLIFFCFLIMCFLQCLADDSARTILRITKRVQTGWGQRGNVYEHKQQRSDEFYVIENTG</sequence>
<accession>A0AAQ3TQL8</accession>
<feature type="region of interest" description="Disordered" evidence="5">
    <location>
        <begin position="790"/>
        <end position="813"/>
    </location>
</feature>
<dbReference type="NCBIfam" id="TIGR00756">
    <property type="entry name" value="PPR"/>
    <property type="match status" value="10"/>
</dbReference>
<feature type="repeat" description="PPR" evidence="4">
    <location>
        <begin position="144"/>
        <end position="178"/>
    </location>
</feature>
<protein>
    <recommendedName>
        <fullName evidence="9">Pentatricopeptide repeat-containing protein</fullName>
    </recommendedName>
</protein>
<evidence type="ECO:0000256" key="5">
    <source>
        <dbReference type="SAM" id="MobiDB-lite"/>
    </source>
</evidence>
<feature type="repeat" description="PPR" evidence="4">
    <location>
        <begin position="548"/>
        <end position="582"/>
    </location>
</feature>
<feature type="repeat" description="PPR" evidence="4">
    <location>
        <begin position="385"/>
        <end position="419"/>
    </location>
</feature>
<evidence type="ECO:0000256" key="1">
    <source>
        <dbReference type="ARBA" id="ARBA00007626"/>
    </source>
</evidence>
<feature type="repeat" description="PPR" evidence="4">
    <location>
        <begin position="315"/>
        <end position="349"/>
    </location>
</feature>
<proteinExistence type="inferred from homology"/>
<comment type="similarity">
    <text evidence="1">Belongs to the PPR family. P subfamily.</text>
</comment>
<evidence type="ECO:0000313" key="7">
    <source>
        <dbReference type="EMBL" id="WVZ77993.1"/>
    </source>
</evidence>
<keyword evidence="6" id="KW-0472">Membrane</keyword>
<evidence type="ECO:0000256" key="6">
    <source>
        <dbReference type="SAM" id="Phobius"/>
    </source>
</evidence>
<dbReference type="PANTHER" id="PTHR47941">
    <property type="entry name" value="PENTATRICOPEPTIDE REPEAT-CONTAINING PROTEIN 3, MITOCHONDRIAL"/>
    <property type="match status" value="1"/>
</dbReference>
<dbReference type="Proteomes" id="UP001341281">
    <property type="component" value="Chromosome 05"/>
</dbReference>
<feature type="repeat" description="PPR" evidence="4">
    <location>
        <begin position="455"/>
        <end position="489"/>
    </location>
</feature>
<dbReference type="EMBL" id="CP144749">
    <property type="protein sequence ID" value="WVZ77993.1"/>
    <property type="molecule type" value="Genomic_DNA"/>
</dbReference>
<feature type="repeat" description="PPR" evidence="4">
    <location>
        <begin position="583"/>
        <end position="617"/>
    </location>
</feature>
<feature type="repeat" description="PPR" evidence="4">
    <location>
        <begin position="206"/>
        <end position="240"/>
    </location>
</feature>
<dbReference type="InterPro" id="IPR002885">
    <property type="entry name" value="PPR_rpt"/>
</dbReference>
<dbReference type="Pfam" id="PF13041">
    <property type="entry name" value="PPR_2"/>
    <property type="match status" value="5"/>
</dbReference>
<name>A0AAQ3TQL8_PASNO</name>
<dbReference type="Pfam" id="PF01535">
    <property type="entry name" value="PPR"/>
    <property type="match status" value="2"/>
</dbReference>
<dbReference type="Gene3D" id="1.25.40.10">
    <property type="entry name" value="Tetratricopeptide repeat domain"/>
    <property type="match status" value="8"/>
</dbReference>
<evidence type="ECO:0000256" key="3">
    <source>
        <dbReference type="ARBA" id="ARBA00022946"/>
    </source>
</evidence>
<evidence type="ECO:0008006" key="9">
    <source>
        <dbReference type="Google" id="ProtNLM"/>
    </source>
</evidence>
<feature type="repeat" description="PPR" evidence="4">
    <location>
        <begin position="280"/>
        <end position="314"/>
    </location>
</feature>
<feature type="repeat" description="PPR" evidence="4">
    <location>
        <begin position="513"/>
        <end position="547"/>
    </location>
</feature>